<dbReference type="InterPro" id="IPR002549">
    <property type="entry name" value="AI-2E-like"/>
</dbReference>
<dbReference type="Pfam" id="PF01594">
    <property type="entry name" value="AI-2E_transport"/>
    <property type="match status" value="1"/>
</dbReference>
<dbReference type="KEGG" id="thu:AC731_017880"/>
<feature type="region of interest" description="Disordered" evidence="6">
    <location>
        <begin position="353"/>
        <end position="379"/>
    </location>
</feature>
<feature type="transmembrane region" description="Helical" evidence="7">
    <location>
        <begin position="9"/>
        <end position="27"/>
    </location>
</feature>
<keyword evidence="9" id="KW-1185">Reference proteome</keyword>
<sequence>MIDQVAEKIARRVILGFLLGGLLVLSYAVLQPFIVPVAWAVIIAYATWPLYRRLRQQLSRYPTLAGLLMTLLLTAAFVLPALWLATLLRSEIGVAISVVTTELRQGTLALPDFIRNLPWIGDDLQRMLDELTGDPETFRAQMNEWVRQGADLAVALIGDVGRNAAKLGFALITVFFLYRDGERVLRQVHSVLHRFLGERVDDYLAAVGSMTKAVVWGLVATALAQGFVAGLGYWWAGVTAPVLLGALTALIAMIPFGTPFAWGTIGVWLLVSGDTAEGIGLLLWGALVVSWVDNLVRPLVISNATRIPFLLVMFGVLGGLAAFGLVGLFLGPVVLAVLMAVWREWIEESDLKPPATPHVNAGAGSAAPPPAPPQQSPHR</sequence>
<dbReference type="EMBL" id="CP014646">
    <property type="protein sequence ID" value="AMO38651.1"/>
    <property type="molecule type" value="Genomic_DNA"/>
</dbReference>
<dbReference type="Proteomes" id="UP000036902">
    <property type="component" value="Chromosome"/>
</dbReference>
<organism evidence="8 9">
    <name type="scientific">Thauera humireducens</name>
    <dbReference type="NCBI Taxonomy" id="1134435"/>
    <lineage>
        <taxon>Bacteria</taxon>
        <taxon>Pseudomonadati</taxon>
        <taxon>Pseudomonadota</taxon>
        <taxon>Betaproteobacteria</taxon>
        <taxon>Rhodocyclales</taxon>
        <taxon>Zoogloeaceae</taxon>
        <taxon>Thauera</taxon>
    </lineage>
</organism>
<keyword evidence="3 7" id="KW-0812">Transmembrane</keyword>
<evidence type="ECO:0000256" key="4">
    <source>
        <dbReference type="ARBA" id="ARBA00022989"/>
    </source>
</evidence>
<accession>A0A127K9T9</accession>
<feature type="transmembrane region" description="Helical" evidence="7">
    <location>
        <begin position="63"/>
        <end position="85"/>
    </location>
</feature>
<name>A0A127K9T9_9RHOO</name>
<evidence type="ECO:0000256" key="6">
    <source>
        <dbReference type="SAM" id="MobiDB-lite"/>
    </source>
</evidence>
<evidence type="ECO:0000256" key="1">
    <source>
        <dbReference type="ARBA" id="ARBA00004141"/>
    </source>
</evidence>
<feature type="transmembrane region" description="Helical" evidence="7">
    <location>
        <begin position="213"/>
        <end position="236"/>
    </location>
</feature>
<evidence type="ECO:0000256" key="3">
    <source>
        <dbReference type="ARBA" id="ARBA00022692"/>
    </source>
</evidence>
<keyword evidence="5 7" id="KW-0472">Membrane</keyword>
<keyword evidence="4 7" id="KW-1133">Transmembrane helix</keyword>
<dbReference type="PANTHER" id="PTHR21716:SF4">
    <property type="entry name" value="TRANSMEMBRANE PROTEIN 245"/>
    <property type="match status" value="1"/>
</dbReference>
<dbReference type="PANTHER" id="PTHR21716">
    <property type="entry name" value="TRANSMEMBRANE PROTEIN"/>
    <property type="match status" value="1"/>
</dbReference>
<reference evidence="9" key="1">
    <citation type="submission" date="2016-03" db="EMBL/GenBank/DDBJ databases">
        <authorList>
            <person name="Ma C."/>
            <person name="Zhou S."/>
            <person name="Yang G."/>
        </authorList>
    </citation>
    <scope>NUCLEOTIDE SEQUENCE [LARGE SCALE GENOMIC DNA]</scope>
    <source>
        <strain evidence="9">SgZ-1</strain>
    </source>
</reference>
<feature type="transmembrane region" description="Helical" evidence="7">
    <location>
        <begin position="33"/>
        <end position="51"/>
    </location>
</feature>
<dbReference type="RefSeq" id="WP_048708220.1">
    <property type="nucleotide sequence ID" value="NZ_CP014646.1"/>
</dbReference>
<comment type="subcellular location">
    <subcellularLocation>
        <location evidence="1">Membrane</location>
        <topology evidence="1">Multi-pass membrane protein</topology>
    </subcellularLocation>
</comment>
<comment type="similarity">
    <text evidence="2">Belongs to the autoinducer-2 exporter (AI-2E) (TC 2.A.86) family.</text>
</comment>
<feature type="compositionally biased region" description="Pro residues" evidence="6">
    <location>
        <begin position="367"/>
        <end position="379"/>
    </location>
</feature>
<evidence type="ECO:0000256" key="7">
    <source>
        <dbReference type="SAM" id="Phobius"/>
    </source>
</evidence>
<gene>
    <name evidence="8" type="ORF">AC731_017880</name>
</gene>
<evidence type="ECO:0000256" key="5">
    <source>
        <dbReference type="ARBA" id="ARBA00023136"/>
    </source>
</evidence>
<dbReference type="AlphaFoldDB" id="A0A127K9T9"/>
<protein>
    <submittedName>
        <fullName evidence="8">AI-2E family transporter</fullName>
    </submittedName>
</protein>
<evidence type="ECO:0000313" key="9">
    <source>
        <dbReference type="Proteomes" id="UP000036902"/>
    </source>
</evidence>
<feature type="transmembrane region" description="Helical" evidence="7">
    <location>
        <begin position="242"/>
        <end position="271"/>
    </location>
</feature>
<proteinExistence type="inferred from homology"/>
<feature type="transmembrane region" description="Helical" evidence="7">
    <location>
        <begin position="278"/>
        <end position="297"/>
    </location>
</feature>
<dbReference type="GO" id="GO:0016020">
    <property type="term" value="C:membrane"/>
    <property type="evidence" value="ECO:0007669"/>
    <property type="project" value="UniProtKB-SubCell"/>
</dbReference>
<evidence type="ECO:0000256" key="2">
    <source>
        <dbReference type="ARBA" id="ARBA00009773"/>
    </source>
</evidence>
<evidence type="ECO:0000313" key="8">
    <source>
        <dbReference type="EMBL" id="AMO38651.1"/>
    </source>
</evidence>
<feature type="transmembrane region" description="Helical" evidence="7">
    <location>
        <begin position="309"/>
        <end position="342"/>
    </location>
</feature>